<protein>
    <submittedName>
        <fullName evidence="8">FUN14 family-domain-containing protein</fullName>
    </submittedName>
</protein>
<keyword evidence="9" id="KW-1185">Reference proteome</keyword>
<dbReference type="GO" id="GO:0016020">
    <property type="term" value="C:membrane"/>
    <property type="evidence" value="ECO:0007669"/>
    <property type="project" value="UniProtKB-SubCell"/>
</dbReference>
<evidence type="ECO:0000256" key="3">
    <source>
        <dbReference type="ARBA" id="ARBA00022692"/>
    </source>
</evidence>
<dbReference type="EMBL" id="MCFC01000022">
    <property type="protein sequence ID" value="ORY29974.1"/>
    <property type="molecule type" value="Genomic_DNA"/>
</dbReference>
<dbReference type="PANTHER" id="PTHR21346:SF10">
    <property type="entry name" value="TRANSMEMBRANE PROTEIN"/>
    <property type="match status" value="1"/>
</dbReference>
<evidence type="ECO:0000256" key="4">
    <source>
        <dbReference type="ARBA" id="ARBA00022989"/>
    </source>
</evidence>
<proteinExistence type="inferred from homology"/>
<evidence type="ECO:0000313" key="8">
    <source>
        <dbReference type="EMBL" id="ORY29974.1"/>
    </source>
</evidence>
<gene>
    <name evidence="8" type="ORF">BCR39DRAFT_530373</name>
</gene>
<dbReference type="OrthoDB" id="163794at2759"/>
<dbReference type="Pfam" id="PF04930">
    <property type="entry name" value="FUN14"/>
    <property type="match status" value="1"/>
</dbReference>
<comment type="caution">
    <text evidence="8">The sequence shown here is derived from an EMBL/GenBank/DDBJ whole genome shotgun (WGS) entry which is preliminary data.</text>
</comment>
<dbReference type="STRING" id="71784.A0A1Y2B5H0"/>
<keyword evidence="3 7" id="KW-0812">Transmembrane</keyword>
<evidence type="ECO:0000256" key="5">
    <source>
        <dbReference type="ARBA" id="ARBA00023136"/>
    </source>
</evidence>
<evidence type="ECO:0000256" key="7">
    <source>
        <dbReference type="SAM" id="Phobius"/>
    </source>
</evidence>
<organism evidence="8 9">
    <name type="scientific">Naematelia encephala</name>
    <dbReference type="NCBI Taxonomy" id="71784"/>
    <lineage>
        <taxon>Eukaryota</taxon>
        <taxon>Fungi</taxon>
        <taxon>Dikarya</taxon>
        <taxon>Basidiomycota</taxon>
        <taxon>Agaricomycotina</taxon>
        <taxon>Tremellomycetes</taxon>
        <taxon>Tremellales</taxon>
        <taxon>Naemateliaceae</taxon>
        <taxon>Naematelia</taxon>
    </lineage>
</organism>
<dbReference type="InterPro" id="IPR007014">
    <property type="entry name" value="FUN14"/>
</dbReference>
<evidence type="ECO:0000256" key="6">
    <source>
        <dbReference type="SAM" id="MobiDB-lite"/>
    </source>
</evidence>
<dbReference type="InParanoid" id="A0A1Y2B5H0"/>
<feature type="region of interest" description="Disordered" evidence="6">
    <location>
        <begin position="27"/>
        <end position="47"/>
    </location>
</feature>
<evidence type="ECO:0000256" key="2">
    <source>
        <dbReference type="ARBA" id="ARBA00009160"/>
    </source>
</evidence>
<feature type="transmembrane region" description="Helical" evidence="7">
    <location>
        <begin position="152"/>
        <end position="168"/>
    </location>
</feature>
<dbReference type="Proteomes" id="UP000193986">
    <property type="component" value="Unassembled WGS sequence"/>
</dbReference>
<comment type="subcellular location">
    <subcellularLocation>
        <location evidence="1">Membrane</location>
    </subcellularLocation>
</comment>
<feature type="transmembrane region" description="Helical" evidence="7">
    <location>
        <begin position="75"/>
        <end position="94"/>
    </location>
</feature>
<name>A0A1Y2B5H0_9TREE</name>
<reference evidence="8 9" key="1">
    <citation type="submission" date="2016-07" db="EMBL/GenBank/DDBJ databases">
        <title>Pervasive Adenine N6-methylation of Active Genes in Fungi.</title>
        <authorList>
            <consortium name="DOE Joint Genome Institute"/>
            <person name="Mondo S.J."/>
            <person name="Dannebaum R.O."/>
            <person name="Kuo R.C."/>
            <person name="Labutti K."/>
            <person name="Haridas S."/>
            <person name="Kuo A."/>
            <person name="Salamov A."/>
            <person name="Ahrendt S.R."/>
            <person name="Lipzen A."/>
            <person name="Sullivan W."/>
            <person name="Andreopoulos W.B."/>
            <person name="Clum A."/>
            <person name="Lindquist E."/>
            <person name="Daum C."/>
            <person name="Ramamoorthy G.K."/>
            <person name="Gryganskyi A."/>
            <person name="Culley D."/>
            <person name="Magnuson J.K."/>
            <person name="James T.Y."/>
            <person name="O'Malley M.A."/>
            <person name="Stajich J.E."/>
            <person name="Spatafora J.W."/>
            <person name="Visel A."/>
            <person name="Grigoriev I.V."/>
        </authorList>
    </citation>
    <scope>NUCLEOTIDE SEQUENCE [LARGE SCALE GENOMIC DNA]</scope>
    <source>
        <strain evidence="8 9">68-887.2</strain>
    </source>
</reference>
<accession>A0A1Y2B5H0</accession>
<evidence type="ECO:0000313" key="9">
    <source>
        <dbReference type="Proteomes" id="UP000193986"/>
    </source>
</evidence>
<comment type="similarity">
    <text evidence="2">Belongs to the FUN14 family.</text>
</comment>
<dbReference type="AlphaFoldDB" id="A0A1Y2B5H0"/>
<feature type="region of interest" description="Disordered" evidence="6">
    <location>
        <begin position="96"/>
        <end position="120"/>
    </location>
</feature>
<keyword evidence="4 7" id="KW-1133">Transmembrane helix</keyword>
<keyword evidence="5 7" id="KW-0472">Membrane</keyword>
<sequence>MSIRTTFLPSILRSYRSSTSTTISSRAFHFLPSSPPPPSPKTTPFRSQLPFARQQPQIIAKTRAYPRRKSSQAQANSFLFALGIGATFVGISSLRTPPARSEPLSSSSGPRPEIGGGQPQPPAESILSVYQLSFGAVCGICTGVFVKKGLRAIAFLLGGVFILLQYLSTKRFITVDWSKVAGRYDTAFGTKTPTGEQRSPTVGGVWAWFVDFVTANFQQRATFLAGLALGIRLG</sequence>
<feature type="transmembrane region" description="Helical" evidence="7">
    <location>
        <begin position="126"/>
        <end position="145"/>
    </location>
</feature>
<evidence type="ECO:0000256" key="1">
    <source>
        <dbReference type="ARBA" id="ARBA00004370"/>
    </source>
</evidence>
<dbReference type="PANTHER" id="PTHR21346">
    <property type="entry name" value="FUN14 DOMAIN CONTAINING"/>
    <property type="match status" value="1"/>
</dbReference>